<name>A0ABQ5H2X2_9ASTR</name>
<gene>
    <name evidence="2" type="ORF">Tco_1056151</name>
</gene>
<evidence type="ECO:0000313" key="3">
    <source>
        <dbReference type="Proteomes" id="UP001151760"/>
    </source>
</evidence>
<reference evidence="2" key="2">
    <citation type="submission" date="2022-01" db="EMBL/GenBank/DDBJ databases">
        <authorList>
            <person name="Yamashiro T."/>
            <person name="Shiraishi A."/>
            <person name="Satake H."/>
            <person name="Nakayama K."/>
        </authorList>
    </citation>
    <scope>NUCLEOTIDE SEQUENCE</scope>
</reference>
<evidence type="ECO:0000313" key="2">
    <source>
        <dbReference type="EMBL" id="GJT81809.1"/>
    </source>
</evidence>
<keyword evidence="3" id="KW-1185">Reference proteome</keyword>
<feature type="compositionally biased region" description="Basic residues" evidence="1">
    <location>
        <begin position="33"/>
        <end position="43"/>
    </location>
</feature>
<evidence type="ECO:0000256" key="1">
    <source>
        <dbReference type="SAM" id="MobiDB-lite"/>
    </source>
</evidence>
<proteinExistence type="predicted"/>
<organism evidence="2 3">
    <name type="scientific">Tanacetum coccineum</name>
    <dbReference type="NCBI Taxonomy" id="301880"/>
    <lineage>
        <taxon>Eukaryota</taxon>
        <taxon>Viridiplantae</taxon>
        <taxon>Streptophyta</taxon>
        <taxon>Embryophyta</taxon>
        <taxon>Tracheophyta</taxon>
        <taxon>Spermatophyta</taxon>
        <taxon>Magnoliopsida</taxon>
        <taxon>eudicotyledons</taxon>
        <taxon>Gunneridae</taxon>
        <taxon>Pentapetalae</taxon>
        <taxon>asterids</taxon>
        <taxon>campanulids</taxon>
        <taxon>Asterales</taxon>
        <taxon>Asteraceae</taxon>
        <taxon>Asteroideae</taxon>
        <taxon>Anthemideae</taxon>
        <taxon>Anthemidinae</taxon>
        <taxon>Tanacetum</taxon>
    </lineage>
</organism>
<sequence length="290" mass="34007">MNEKGVGLSKSEVIKEESKEEVQEEVKDEESTRKRKIGTKKKMKSRTKKIYTKHFSRRQVTKKNDKLRLQGLEEINLNVVIRSNGQKRYFSTLMTVLSIFDREDLNAVYQLVMEKYQDEMPEGFDRVLWGDLMVLFNPDDKDEFWSSQLDWVIVSWKLHSSSGIHTLVTDTGLIIHMLVEKKYPLRKEVLMQMLKLKLESEEENTMALELIKFVKKILAELESEEHKNWLVHKQTACGKDFSNPFMVDNLPKIVRFSTHLASVVKSWLVHDQTVHVCAEKTKFSAEEDRV</sequence>
<accession>A0ABQ5H2X2</accession>
<dbReference type="EMBL" id="BQNB010019112">
    <property type="protein sequence ID" value="GJT81809.1"/>
    <property type="molecule type" value="Genomic_DNA"/>
</dbReference>
<comment type="caution">
    <text evidence="2">The sequence shown here is derived from an EMBL/GenBank/DDBJ whole genome shotgun (WGS) entry which is preliminary data.</text>
</comment>
<feature type="compositionally biased region" description="Basic and acidic residues" evidence="1">
    <location>
        <begin position="12"/>
        <end position="32"/>
    </location>
</feature>
<dbReference type="Proteomes" id="UP001151760">
    <property type="component" value="Unassembled WGS sequence"/>
</dbReference>
<protein>
    <submittedName>
        <fullName evidence="2">Uncharacterized protein</fullName>
    </submittedName>
</protein>
<feature type="region of interest" description="Disordered" evidence="1">
    <location>
        <begin position="1"/>
        <end position="43"/>
    </location>
</feature>
<reference evidence="2" key="1">
    <citation type="journal article" date="2022" name="Int. J. Mol. Sci.">
        <title>Draft Genome of Tanacetum Coccineum: Genomic Comparison of Closely Related Tanacetum-Family Plants.</title>
        <authorList>
            <person name="Yamashiro T."/>
            <person name="Shiraishi A."/>
            <person name="Nakayama K."/>
            <person name="Satake H."/>
        </authorList>
    </citation>
    <scope>NUCLEOTIDE SEQUENCE</scope>
</reference>